<dbReference type="Pfam" id="PF13515">
    <property type="entry name" value="FUSC_2"/>
    <property type="match status" value="1"/>
</dbReference>
<name>A0A7W6EFI0_9HYPH</name>
<dbReference type="PANTHER" id="PTHR30509">
    <property type="entry name" value="P-HYDROXYBENZOIC ACID EFFLUX PUMP SUBUNIT-RELATED"/>
    <property type="match status" value="1"/>
</dbReference>
<evidence type="ECO:0000259" key="8">
    <source>
        <dbReference type="Pfam" id="PF13515"/>
    </source>
</evidence>
<gene>
    <name evidence="9" type="ORF">FHS81_000396</name>
</gene>
<feature type="transmembrane region" description="Helical" evidence="7">
    <location>
        <begin position="390"/>
        <end position="410"/>
    </location>
</feature>
<dbReference type="InterPro" id="IPR049453">
    <property type="entry name" value="Memb_transporter_dom"/>
</dbReference>
<proteinExistence type="inferred from homology"/>
<feature type="transmembrane region" description="Helical" evidence="7">
    <location>
        <begin position="417"/>
        <end position="434"/>
    </location>
</feature>
<evidence type="ECO:0000256" key="3">
    <source>
        <dbReference type="ARBA" id="ARBA00022692"/>
    </source>
</evidence>
<comment type="caution">
    <text evidence="9">The sequence shown here is derived from an EMBL/GenBank/DDBJ whole genome shotgun (WGS) entry which is preliminary data.</text>
</comment>
<feature type="domain" description="Integral membrane bound transporter" evidence="8">
    <location>
        <begin position="355"/>
        <end position="483"/>
    </location>
</feature>
<protein>
    <submittedName>
        <fullName evidence="9">Multidrug resistance protein MdtO</fullName>
    </submittedName>
</protein>
<evidence type="ECO:0000256" key="2">
    <source>
        <dbReference type="ARBA" id="ARBA00022475"/>
    </source>
</evidence>
<dbReference type="AlphaFoldDB" id="A0A7W6EFI0"/>
<keyword evidence="5 7" id="KW-0472">Membrane</keyword>
<evidence type="ECO:0000256" key="5">
    <source>
        <dbReference type="ARBA" id="ARBA00023136"/>
    </source>
</evidence>
<feature type="transmembrane region" description="Helical" evidence="7">
    <location>
        <begin position="100"/>
        <end position="118"/>
    </location>
</feature>
<keyword evidence="2" id="KW-1003">Cell membrane</keyword>
<dbReference type="GO" id="GO:0005886">
    <property type="term" value="C:plasma membrane"/>
    <property type="evidence" value="ECO:0007669"/>
    <property type="project" value="UniProtKB-SubCell"/>
</dbReference>
<evidence type="ECO:0000313" key="9">
    <source>
        <dbReference type="EMBL" id="MBB3808342.1"/>
    </source>
</evidence>
<organism evidence="9 10">
    <name type="scientific">Pseudochelatococcus contaminans</name>
    <dbReference type="NCBI Taxonomy" id="1538103"/>
    <lineage>
        <taxon>Bacteria</taxon>
        <taxon>Pseudomonadati</taxon>
        <taxon>Pseudomonadota</taxon>
        <taxon>Alphaproteobacteria</taxon>
        <taxon>Hyphomicrobiales</taxon>
        <taxon>Chelatococcaceae</taxon>
        <taxon>Pseudochelatococcus</taxon>
    </lineage>
</organism>
<accession>A0A7W6EFI0</accession>
<dbReference type="RefSeq" id="WP_183750346.1">
    <property type="nucleotide sequence ID" value="NZ_JACICC010000001.1"/>
</dbReference>
<evidence type="ECO:0000256" key="6">
    <source>
        <dbReference type="ARBA" id="ARBA00043993"/>
    </source>
</evidence>
<feature type="transmembrane region" description="Helical" evidence="7">
    <location>
        <begin position="356"/>
        <end position="378"/>
    </location>
</feature>
<evidence type="ECO:0000313" key="10">
    <source>
        <dbReference type="Proteomes" id="UP000537592"/>
    </source>
</evidence>
<comment type="similarity">
    <text evidence="6">Belongs to the YccS/YhfK family.</text>
</comment>
<evidence type="ECO:0000256" key="7">
    <source>
        <dbReference type="SAM" id="Phobius"/>
    </source>
</evidence>
<feature type="transmembrane region" description="Helical" evidence="7">
    <location>
        <begin position="440"/>
        <end position="461"/>
    </location>
</feature>
<feature type="transmembrane region" description="Helical" evidence="7">
    <location>
        <begin position="154"/>
        <end position="176"/>
    </location>
</feature>
<dbReference type="EMBL" id="JACICC010000001">
    <property type="protein sequence ID" value="MBB3808342.1"/>
    <property type="molecule type" value="Genomic_DNA"/>
</dbReference>
<dbReference type="PANTHER" id="PTHR30509:SF9">
    <property type="entry name" value="MULTIDRUG RESISTANCE PROTEIN MDTO"/>
    <property type="match status" value="1"/>
</dbReference>
<sequence>MERAADPGPWGAIGQKVWHDLFVRTPGRFALTWRVALMCALAAGVAMMYHVPESAIGCYLIIFLARPNAAQCVGQALGVIVLSSIVVLTIGSLIEWTAESALLRIAVIAGISFAFVFLGAASQLGEQGSIVALVVAFILTLVDDVPAGEIVTRALIYAWQMACMPMALMIVFYLIFGTSPNRLMRDTVADRLDASAKSLESGDGGSLRDPLGEGNADTGQQAMLARLFNTAPGATVTWLLGAAMNSYRLMLAVAAQPVGLAADVREKLANACRAGAEAVRAGKRPQGVQTEGVAQNGATGSTALDTIYASLSGFVRDNGGSGAQPLKQPFFAPDALTNPDYQLYALKTTAAAVTCYLIYSLIGWQGIHTAMITCYVAALGTTAETVHKLTQRICGCLIGAAMGFGSILFIIPHLESVGGLMVLVFLAILVAAWVSTGSEIISYGGVQIGLAFLLTILNGFSPSYSMSSGWDRIVGILLGNLVVYIYFTSFWPKSAATAVRSHLSDALLALSRMAAMPAQQRIDALAEAEIVETQAGQAREQLLLLPFEPASQRPDRARVVELEALTDEMRALSRTLMFSDQPAHAEGVDTQDADAIPERLRQVATLIQSGARHPGVSPATETDTSGDIGSRVTRIERLAAGVQA</sequence>
<evidence type="ECO:0000256" key="1">
    <source>
        <dbReference type="ARBA" id="ARBA00004651"/>
    </source>
</evidence>
<feature type="transmembrane region" description="Helical" evidence="7">
    <location>
        <begin position="473"/>
        <end position="491"/>
    </location>
</feature>
<evidence type="ECO:0000256" key="4">
    <source>
        <dbReference type="ARBA" id="ARBA00022989"/>
    </source>
</evidence>
<reference evidence="9 10" key="1">
    <citation type="submission" date="2020-08" db="EMBL/GenBank/DDBJ databases">
        <title>Genomic Encyclopedia of Type Strains, Phase IV (KMG-IV): sequencing the most valuable type-strain genomes for metagenomic binning, comparative biology and taxonomic classification.</title>
        <authorList>
            <person name="Goeker M."/>
        </authorList>
    </citation>
    <scope>NUCLEOTIDE SEQUENCE [LARGE SCALE GENOMIC DNA]</scope>
    <source>
        <strain evidence="9 10">DSM 28760</strain>
    </source>
</reference>
<dbReference type="Proteomes" id="UP000537592">
    <property type="component" value="Unassembled WGS sequence"/>
</dbReference>
<feature type="transmembrane region" description="Helical" evidence="7">
    <location>
        <begin position="72"/>
        <end position="94"/>
    </location>
</feature>
<keyword evidence="4 7" id="KW-1133">Transmembrane helix</keyword>
<keyword evidence="3 7" id="KW-0812">Transmembrane</keyword>
<feature type="transmembrane region" description="Helical" evidence="7">
    <location>
        <begin position="130"/>
        <end position="148"/>
    </location>
</feature>
<keyword evidence="10" id="KW-1185">Reference proteome</keyword>
<comment type="subcellular location">
    <subcellularLocation>
        <location evidence="1">Cell membrane</location>
        <topology evidence="1">Multi-pass membrane protein</topology>
    </subcellularLocation>
</comment>